<gene>
    <name evidence="2" type="ORF">I5731_00845</name>
</gene>
<proteinExistence type="predicted"/>
<keyword evidence="3" id="KW-1185">Reference proteome</keyword>
<dbReference type="Proteomes" id="UP000631694">
    <property type="component" value="Unassembled WGS sequence"/>
</dbReference>
<dbReference type="RefSeq" id="WP_197309454.1">
    <property type="nucleotide sequence ID" value="NZ_JADZLT010000036.1"/>
</dbReference>
<accession>A0A931HZ94</accession>
<evidence type="ECO:0000259" key="1">
    <source>
        <dbReference type="Pfam" id="PF04230"/>
    </source>
</evidence>
<keyword evidence="2" id="KW-0808">Transferase</keyword>
<comment type="caution">
    <text evidence="2">The sequence shown here is derived from an EMBL/GenBank/DDBJ whole genome shotgun (WGS) entry which is preliminary data.</text>
</comment>
<evidence type="ECO:0000313" key="2">
    <source>
        <dbReference type="EMBL" id="MBH0236356.1"/>
    </source>
</evidence>
<dbReference type="InterPro" id="IPR007345">
    <property type="entry name" value="Polysacch_pyruvyl_Trfase"/>
</dbReference>
<protein>
    <submittedName>
        <fullName evidence="2">Polysaccharide pyruvyl transferase family protein</fullName>
    </submittedName>
</protein>
<reference evidence="2" key="1">
    <citation type="submission" date="2020-12" db="EMBL/GenBank/DDBJ databases">
        <title>Methylobrevis albus sp. nov., isolated from fresh water lack sediment.</title>
        <authorList>
            <person name="Zou Q."/>
        </authorList>
    </citation>
    <scope>NUCLEOTIDE SEQUENCE</scope>
    <source>
        <strain evidence="2">L22</strain>
    </source>
</reference>
<dbReference type="GO" id="GO:0016740">
    <property type="term" value="F:transferase activity"/>
    <property type="evidence" value="ECO:0007669"/>
    <property type="project" value="UniProtKB-KW"/>
</dbReference>
<name>A0A931HZ94_9HYPH</name>
<dbReference type="Pfam" id="PF04230">
    <property type="entry name" value="PS_pyruv_trans"/>
    <property type="match status" value="1"/>
</dbReference>
<feature type="domain" description="Polysaccharide pyruvyl transferase" evidence="1">
    <location>
        <begin position="86"/>
        <end position="218"/>
    </location>
</feature>
<organism evidence="2 3">
    <name type="scientific">Methylobrevis albus</name>
    <dbReference type="NCBI Taxonomy" id="2793297"/>
    <lineage>
        <taxon>Bacteria</taxon>
        <taxon>Pseudomonadati</taxon>
        <taxon>Pseudomonadota</taxon>
        <taxon>Alphaproteobacteria</taxon>
        <taxon>Hyphomicrobiales</taxon>
        <taxon>Pleomorphomonadaceae</taxon>
        <taxon>Methylobrevis</taxon>
    </lineage>
</organism>
<sequence>MKVGLIGFTTVNLGDDVQAIATSLNLPYVDRLVLRDKFASLKLDERHFCLMQSWFTKQRLLAPSSAIDPLFFGFCFGGETMSYGLWPRYLRKYQPIGCRDTGSVARLKKLGIDAHWSGCLTLRIGSFLKPVPREERKGTYLVDLLPGSLKYIPEDIRARGVAISNAVPPAILDDPLARMSRIAKICDVLRRAELVVTKRLHTVLPSVGFGTPAVVFALNRKGNVHRFSGFEEFVPINFFGPGVEPKPVDWANVVPATIPAHLDARYAELRGEIASRLGGVGETQYDNLYRRDVITFPNPGLGHEAGRVAIDLGMTRVERVPLVWTEKFITVEIESYASFERFRAPLLVMGNRNKEWTEVGRIDQMIGASTVQPYPSEEELLRGFA</sequence>
<dbReference type="AlphaFoldDB" id="A0A931HZ94"/>
<evidence type="ECO:0000313" key="3">
    <source>
        <dbReference type="Proteomes" id="UP000631694"/>
    </source>
</evidence>
<dbReference type="EMBL" id="JADZLT010000036">
    <property type="protein sequence ID" value="MBH0236356.1"/>
    <property type="molecule type" value="Genomic_DNA"/>
</dbReference>